<keyword evidence="3" id="KW-1185">Reference proteome</keyword>
<dbReference type="EMBL" id="UYRV01019540">
    <property type="protein sequence ID" value="VDK66162.1"/>
    <property type="molecule type" value="Genomic_DNA"/>
</dbReference>
<name>A0A3P6RRR8_CYLGO</name>
<dbReference type="AlphaFoldDB" id="A0A3P6RRR8"/>
<protein>
    <submittedName>
        <fullName evidence="2">Uncharacterized protein</fullName>
    </submittedName>
</protein>
<proteinExistence type="predicted"/>
<evidence type="ECO:0000256" key="1">
    <source>
        <dbReference type="SAM" id="MobiDB-lite"/>
    </source>
</evidence>
<feature type="non-terminal residue" evidence="2">
    <location>
        <position position="147"/>
    </location>
</feature>
<feature type="region of interest" description="Disordered" evidence="1">
    <location>
        <begin position="1"/>
        <end position="50"/>
    </location>
</feature>
<dbReference type="Proteomes" id="UP000271889">
    <property type="component" value="Unassembled WGS sequence"/>
</dbReference>
<feature type="compositionally biased region" description="Basic and acidic residues" evidence="1">
    <location>
        <begin position="76"/>
        <end position="87"/>
    </location>
</feature>
<accession>A0A3P6RRR8</accession>
<reference evidence="2 3" key="1">
    <citation type="submission" date="2018-11" db="EMBL/GenBank/DDBJ databases">
        <authorList>
            <consortium name="Pathogen Informatics"/>
        </authorList>
    </citation>
    <scope>NUCLEOTIDE SEQUENCE [LARGE SCALE GENOMIC DNA]</scope>
</reference>
<gene>
    <name evidence="2" type="ORF">CGOC_LOCUS6141</name>
</gene>
<evidence type="ECO:0000313" key="3">
    <source>
        <dbReference type="Proteomes" id="UP000271889"/>
    </source>
</evidence>
<organism evidence="2 3">
    <name type="scientific">Cylicostephanus goldi</name>
    <name type="common">Nematode worm</name>
    <dbReference type="NCBI Taxonomy" id="71465"/>
    <lineage>
        <taxon>Eukaryota</taxon>
        <taxon>Metazoa</taxon>
        <taxon>Ecdysozoa</taxon>
        <taxon>Nematoda</taxon>
        <taxon>Chromadorea</taxon>
        <taxon>Rhabditida</taxon>
        <taxon>Rhabditina</taxon>
        <taxon>Rhabditomorpha</taxon>
        <taxon>Strongyloidea</taxon>
        <taxon>Strongylidae</taxon>
        <taxon>Cylicostephanus</taxon>
    </lineage>
</organism>
<feature type="region of interest" description="Disordered" evidence="1">
    <location>
        <begin position="76"/>
        <end position="101"/>
    </location>
</feature>
<evidence type="ECO:0000313" key="2">
    <source>
        <dbReference type="EMBL" id="VDK66162.1"/>
    </source>
</evidence>
<feature type="compositionally biased region" description="Pro residues" evidence="1">
    <location>
        <begin position="1"/>
        <end position="16"/>
    </location>
</feature>
<sequence>MVLAGTPPPDRPPPPPPDDEPYDGFENMVSSGYSDQLLPSLPPTPAPRTGFPVIKRNIIYAKDRIAKFDPLSTVERQKNYKDSRRSDAYSTDTGKMSFPSKYTPLTESSTATVTSTTYDEYPIYNPVIDYNFKTGMSFQQGVFPIDT</sequence>